<feature type="domain" description="Cystatin" evidence="4">
    <location>
        <begin position="32"/>
        <end position="111"/>
    </location>
</feature>
<accession>A0A830CJD2</accession>
<dbReference type="Gene3D" id="3.10.450.10">
    <property type="match status" value="1"/>
</dbReference>
<dbReference type="SUPFAM" id="SSF54403">
    <property type="entry name" value="Cystatin/monellin"/>
    <property type="match status" value="1"/>
</dbReference>
<name>A0A830CJD2_9LAMI</name>
<evidence type="ECO:0000313" key="5">
    <source>
        <dbReference type="EMBL" id="GFP95893.1"/>
    </source>
</evidence>
<keyword evidence="3" id="KW-0732">Signal</keyword>
<gene>
    <name evidence="5" type="ORF">PHJA_001733500</name>
</gene>
<protein>
    <submittedName>
        <fullName evidence="5">Cysteine proteinase inhibitor 5</fullName>
    </submittedName>
</protein>
<organism evidence="5 6">
    <name type="scientific">Phtheirospermum japonicum</name>
    <dbReference type="NCBI Taxonomy" id="374723"/>
    <lineage>
        <taxon>Eukaryota</taxon>
        <taxon>Viridiplantae</taxon>
        <taxon>Streptophyta</taxon>
        <taxon>Embryophyta</taxon>
        <taxon>Tracheophyta</taxon>
        <taxon>Spermatophyta</taxon>
        <taxon>Magnoliopsida</taxon>
        <taxon>eudicotyledons</taxon>
        <taxon>Gunneridae</taxon>
        <taxon>Pentapetalae</taxon>
        <taxon>asterids</taxon>
        <taxon>lamiids</taxon>
        <taxon>Lamiales</taxon>
        <taxon>Orobanchaceae</taxon>
        <taxon>Orobanchaceae incertae sedis</taxon>
        <taxon>Phtheirospermum</taxon>
    </lineage>
</organism>
<dbReference type="Proteomes" id="UP000653305">
    <property type="component" value="Unassembled WGS sequence"/>
</dbReference>
<dbReference type="OrthoDB" id="2016588at2759"/>
<proteinExistence type="predicted"/>
<dbReference type="EMBL" id="BMAC01000410">
    <property type="protein sequence ID" value="GFP95893.1"/>
    <property type="molecule type" value="Genomic_DNA"/>
</dbReference>
<feature type="chain" id="PRO_5033057804" evidence="3">
    <location>
        <begin position="25"/>
        <end position="113"/>
    </location>
</feature>
<evidence type="ECO:0000256" key="2">
    <source>
        <dbReference type="ARBA" id="ARBA00022704"/>
    </source>
</evidence>
<dbReference type="PANTHER" id="PTHR47364:SF2">
    <property type="entry name" value="CYSTEINE PROTEINASE INHIBITOR 5"/>
    <property type="match status" value="1"/>
</dbReference>
<dbReference type="PANTHER" id="PTHR47364">
    <property type="entry name" value="CYSTEINE PROTEINASE INHIBITOR 5"/>
    <property type="match status" value="1"/>
</dbReference>
<keyword evidence="1" id="KW-0646">Protease inhibitor</keyword>
<keyword evidence="6" id="KW-1185">Reference proteome</keyword>
<comment type="caution">
    <text evidence="5">The sequence shown here is derived from an EMBL/GenBank/DDBJ whole genome shotgun (WGS) entry which is preliminary data.</text>
</comment>
<evidence type="ECO:0000256" key="3">
    <source>
        <dbReference type="SAM" id="SignalP"/>
    </source>
</evidence>
<dbReference type="InterPro" id="IPR046350">
    <property type="entry name" value="Cystatin_sf"/>
</dbReference>
<dbReference type="Pfam" id="PF16845">
    <property type="entry name" value="SQAPI"/>
    <property type="match status" value="1"/>
</dbReference>
<dbReference type="InterPro" id="IPR000010">
    <property type="entry name" value="Cystatin_dom"/>
</dbReference>
<evidence type="ECO:0000313" key="6">
    <source>
        <dbReference type="Proteomes" id="UP000653305"/>
    </source>
</evidence>
<evidence type="ECO:0000256" key="1">
    <source>
        <dbReference type="ARBA" id="ARBA00022690"/>
    </source>
</evidence>
<dbReference type="GO" id="GO:0004869">
    <property type="term" value="F:cysteine-type endopeptidase inhibitor activity"/>
    <property type="evidence" value="ECO:0007669"/>
    <property type="project" value="UniProtKB-KW"/>
</dbReference>
<sequence>MAITSRSLLFVFSIILAFSNEVVGRTPLVDRMDRNVLKVAEFAITERNRLAKTHLIMVYVINVYRAQTRSAIMYDLTISAKDGDAASAKNYLAVVWDMKVGNKMILKSFKEKK</sequence>
<dbReference type="AlphaFoldDB" id="A0A830CJD2"/>
<feature type="signal peptide" evidence="3">
    <location>
        <begin position="1"/>
        <end position="24"/>
    </location>
</feature>
<evidence type="ECO:0000259" key="4">
    <source>
        <dbReference type="Pfam" id="PF16845"/>
    </source>
</evidence>
<reference evidence="5" key="1">
    <citation type="submission" date="2020-07" db="EMBL/GenBank/DDBJ databases">
        <title>Ethylene signaling mediates host invasion by parasitic plants.</title>
        <authorList>
            <person name="Yoshida S."/>
        </authorList>
    </citation>
    <scope>NUCLEOTIDE SEQUENCE</scope>
    <source>
        <strain evidence="5">Okayama</strain>
    </source>
</reference>
<keyword evidence="2" id="KW-0789">Thiol protease inhibitor</keyword>